<evidence type="ECO:0000313" key="12">
    <source>
        <dbReference type="Proteomes" id="UP001055955"/>
    </source>
</evidence>
<organism evidence="11 12">
    <name type="scientific">Candidatus Comchoanobacter bicostacola</name>
    <dbReference type="NCBI Taxonomy" id="2919598"/>
    <lineage>
        <taxon>Bacteria</taxon>
        <taxon>Pseudomonadati</taxon>
        <taxon>Pseudomonadota</taxon>
        <taxon>Gammaproteobacteria</taxon>
        <taxon>Candidatus Comchoanobacterales</taxon>
        <taxon>Candidatus Comchoanobacteraceae</taxon>
        <taxon>Candidatus Comchoanobacter</taxon>
    </lineage>
</organism>
<dbReference type="InterPro" id="IPR007449">
    <property type="entry name" value="ZipA_FtsZ-bd_C"/>
</dbReference>
<keyword evidence="7 8" id="KW-0131">Cell cycle</keyword>
<keyword evidence="4 9" id="KW-0812">Transmembrane</keyword>
<dbReference type="InterPro" id="IPR036765">
    <property type="entry name" value="ZipA_FtsZ-bd_C_sf"/>
</dbReference>
<keyword evidence="6 9" id="KW-0472">Membrane</keyword>
<evidence type="ECO:0000259" key="10">
    <source>
        <dbReference type="SMART" id="SM00771"/>
    </source>
</evidence>
<evidence type="ECO:0000256" key="4">
    <source>
        <dbReference type="ARBA" id="ARBA00022692"/>
    </source>
</evidence>
<evidence type="ECO:0000256" key="3">
    <source>
        <dbReference type="ARBA" id="ARBA00022618"/>
    </source>
</evidence>
<dbReference type="PANTHER" id="PTHR38685:SF1">
    <property type="entry name" value="CELL DIVISION PROTEIN ZIPA"/>
    <property type="match status" value="1"/>
</dbReference>
<dbReference type="Pfam" id="PF04354">
    <property type="entry name" value="ZipA_C"/>
    <property type="match status" value="1"/>
</dbReference>
<evidence type="ECO:0000256" key="6">
    <source>
        <dbReference type="ARBA" id="ARBA00023136"/>
    </source>
</evidence>
<keyword evidence="1 9" id="KW-1003">Cell membrane</keyword>
<dbReference type="Proteomes" id="UP001055955">
    <property type="component" value="Chromosome"/>
</dbReference>
<comment type="subcellular location">
    <subcellularLocation>
        <location evidence="9">Cell inner membrane</location>
        <topology evidence="9">Single-pass type I membrane protein</topology>
    </subcellularLocation>
</comment>
<dbReference type="Gene3D" id="3.30.1400.10">
    <property type="entry name" value="ZipA, C-terminal FtsZ-binding domain"/>
    <property type="match status" value="1"/>
</dbReference>
<keyword evidence="2 9" id="KW-0997">Cell inner membrane</keyword>
<keyword evidence="5" id="KW-1133">Transmembrane helix</keyword>
<dbReference type="EMBL" id="CP092900">
    <property type="protein sequence ID" value="UTC24765.1"/>
    <property type="molecule type" value="Genomic_DNA"/>
</dbReference>
<dbReference type="GO" id="GO:0051301">
    <property type="term" value="P:cell division"/>
    <property type="evidence" value="ECO:0007669"/>
    <property type="project" value="UniProtKB-KW"/>
</dbReference>
<evidence type="ECO:0000256" key="7">
    <source>
        <dbReference type="ARBA" id="ARBA00023306"/>
    </source>
</evidence>
<comment type="function">
    <text evidence="8">Essential cell division protein that stabilizes the FtsZ protofilaments by cross-linking them and that serves as a cytoplasmic membrane anchor for the Z ring. Also required for the recruitment to the septal ring of downstream cell division proteins.</text>
</comment>
<dbReference type="PANTHER" id="PTHR38685">
    <property type="entry name" value="CELL DIVISION PROTEIN ZIPA"/>
    <property type="match status" value="1"/>
</dbReference>
<sequence>MYFSPFYLLSSIAGVSLILLLTKRPKSNNNDFIDLNKTSPEKKNLVEAEPKTDIIFLYIAFSRPVHGNELLHYIMSNQLQYGDQKVFYYGNEASPIFSIATLTPPGTFNLKDVPQQYFNGLTFFMETKHVPEDLENFDLMLETLLEAKDQFGGTIKSRNKKELTESDLQIWREHINEATNL</sequence>
<dbReference type="InterPro" id="IPR011919">
    <property type="entry name" value="Cell_div_ZipA"/>
</dbReference>
<evidence type="ECO:0000256" key="5">
    <source>
        <dbReference type="ARBA" id="ARBA00022989"/>
    </source>
</evidence>
<evidence type="ECO:0000256" key="8">
    <source>
        <dbReference type="RuleBase" id="RU003612"/>
    </source>
</evidence>
<feature type="domain" description="ZipA C-terminal FtsZ-binding" evidence="10">
    <location>
        <begin position="51"/>
        <end position="175"/>
    </location>
</feature>
<evidence type="ECO:0000256" key="2">
    <source>
        <dbReference type="ARBA" id="ARBA00022519"/>
    </source>
</evidence>
<evidence type="ECO:0000313" key="11">
    <source>
        <dbReference type="EMBL" id="UTC24765.1"/>
    </source>
</evidence>
<dbReference type="SMART" id="SM00771">
    <property type="entry name" value="ZipA_C"/>
    <property type="match status" value="1"/>
</dbReference>
<evidence type="ECO:0000256" key="1">
    <source>
        <dbReference type="ARBA" id="ARBA00022475"/>
    </source>
</evidence>
<name>A0ABY5DJV4_9GAMM</name>
<proteinExistence type="inferred from homology"/>
<comment type="similarity">
    <text evidence="8">Belongs to the ZipA family.</text>
</comment>
<protein>
    <recommendedName>
        <fullName evidence="8">Cell division protein ZipA</fullName>
    </recommendedName>
</protein>
<reference evidence="11 12" key="1">
    <citation type="journal article" date="2022" name="Nat. Microbiol.">
        <title>The microbiome of a bacterivorous marine choanoflagellate contains a resource-demanding obligate bacterial associate.</title>
        <authorList>
            <person name="Needham D.M."/>
            <person name="Poirier C."/>
            <person name="Bachy C."/>
            <person name="George E.E."/>
            <person name="Wilken S."/>
            <person name="Yung C.C.M."/>
            <person name="Limardo A.J."/>
            <person name="Morando M."/>
            <person name="Sudek L."/>
            <person name="Malmstrom R.R."/>
            <person name="Keeling P.J."/>
            <person name="Santoro A.E."/>
            <person name="Worden A.Z."/>
        </authorList>
    </citation>
    <scope>NUCLEOTIDE SEQUENCE [LARGE SCALE GENOMIC DNA]</scope>
    <source>
        <strain evidence="11 12">Comchoano-1</strain>
    </source>
</reference>
<dbReference type="SUPFAM" id="SSF64383">
    <property type="entry name" value="Cell-division protein ZipA, C-terminal domain"/>
    <property type="match status" value="1"/>
</dbReference>
<gene>
    <name evidence="11" type="ORF">MMH89_01175</name>
</gene>
<accession>A0ABY5DJV4</accession>
<keyword evidence="3 8" id="KW-0132">Cell division</keyword>
<evidence type="ECO:0000256" key="9">
    <source>
        <dbReference type="RuleBase" id="RU003613"/>
    </source>
</evidence>
<keyword evidence="12" id="KW-1185">Reference proteome</keyword>
<dbReference type="RefSeq" id="WP_258568554.1">
    <property type="nucleotide sequence ID" value="NZ_CP092900.1"/>
</dbReference>